<dbReference type="EMBL" id="AHDZ01000022">
    <property type="protein sequence ID" value="EOO18381.1"/>
    <property type="molecule type" value="Genomic_DNA"/>
</dbReference>
<gene>
    <name evidence="2" type="ORF">IGA_02400</name>
</gene>
<protein>
    <submittedName>
        <fullName evidence="2">Uncharacterized protein</fullName>
    </submittedName>
</protein>
<sequence>MALILLPILYVILIKNWKIQGVAVFVGRILLNIILFINGILTKKQTVKRLKKRATKKKSITYKEQIALFPIYGKFDILFS</sequence>
<comment type="caution">
    <text evidence="2">The sequence shown here is derived from an EMBL/GenBank/DDBJ whole genome shotgun (WGS) entry which is preliminary data.</text>
</comment>
<organism evidence="2 3">
    <name type="scientific">Bacillus cereus HuA3-9</name>
    <dbReference type="NCBI Taxonomy" id="1053205"/>
    <lineage>
        <taxon>Bacteria</taxon>
        <taxon>Bacillati</taxon>
        <taxon>Bacillota</taxon>
        <taxon>Bacilli</taxon>
        <taxon>Bacillales</taxon>
        <taxon>Bacillaceae</taxon>
        <taxon>Bacillus</taxon>
        <taxon>Bacillus cereus group</taxon>
    </lineage>
</organism>
<dbReference type="AlphaFoldDB" id="R8D3J5"/>
<dbReference type="PATRIC" id="fig|1053205.3.peg.2442"/>
<keyword evidence="1" id="KW-0812">Transmembrane</keyword>
<reference evidence="2 3" key="1">
    <citation type="submission" date="2012-12" db="EMBL/GenBank/DDBJ databases">
        <title>The Genome Sequence of Bacillus cereus HuA3-9.</title>
        <authorList>
            <consortium name="The Broad Institute Genome Sequencing Platform"/>
            <consortium name="The Broad Institute Genome Sequencing Center for Infectious Disease"/>
            <person name="Feldgarden M."/>
            <person name="Van der Auwera G.A."/>
            <person name="Mahillon J."/>
            <person name="Duprez V."/>
            <person name="Timmery S."/>
            <person name="Mattelet C."/>
            <person name="Dierick K."/>
            <person name="Sun M."/>
            <person name="Yu Z."/>
            <person name="Zhu L."/>
            <person name="Hu X."/>
            <person name="Shank E.B."/>
            <person name="Swiecicka I."/>
            <person name="Hansen B.M."/>
            <person name="Andrup L."/>
            <person name="Walker B."/>
            <person name="Young S.K."/>
            <person name="Zeng Q."/>
            <person name="Gargeya S."/>
            <person name="Fitzgerald M."/>
            <person name="Haas B."/>
            <person name="Abouelleil A."/>
            <person name="Alvarado L."/>
            <person name="Arachchi H.M."/>
            <person name="Berlin A.M."/>
            <person name="Chapman S.B."/>
            <person name="Dewar J."/>
            <person name="Goldberg J."/>
            <person name="Griggs A."/>
            <person name="Gujja S."/>
            <person name="Hansen M."/>
            <person name="Howarth C."/>
            <person name="Imamovic A."/>
            <person name="Larimer J."/>
            <person name="McCowan C."/>
            <person name="Murphy C."/>
            <person name="Neiman D."/>
            <person name="Pearson M."/>
            <person name="Priest M."/>
            <person name="Roberts A."/>
            <person name="Saif S."/>
            <person name="Shea T."/>
            <person name="Sisk P."/>
            <person name="Sykes S."/>
            <person name="Wortman J."/>
            <person name="Nusbaum C."/>
            <person name="Birren B."/>
        </authorList>
    </citation>
    <scope>NUCLEOTIDE SEQUENCE [LARGE SCALE GENOMIC DNA]</scope>
    <source>
        <strain evidence="2 3">HuA3-9</strain>
    </source>
</reference>
<name>R8D3J5_BACCE</name>
<evidence type="ECO:0000313" key="3">
    <source>
        <dbReference type="Proteomes" id="UP000014003"/>
    </source>
</evidence>
<dbReference type="HOGENOM" id="CLU_2582177_0_0_9"/>
<accession>R8D3J5</accession>
<keyword evidence="1" id="KW-1133">Transmembrane helix</keyword>
<evidence type="ECO:0000256" key="1">
    <source>
        <dbReference type="SAM" id="Phobius"/>
    </source>
</evidence>
<proteinExistence type="predicted"/>
<feature type="transmembrane region" description="Helical" evidence="1">
    <location>
        <begin position="20"/>
        <end position="41"/>
    </location>
</feature>
<dbReference type="Proteomes" id="UP000014003">
    <property type="component" value="Unassembled WGS sequence"/>
</dbReference>
<keyword evidence="1" id="KW-0472">Membrane</keyword>
<evidence type="ECO:0000313" key="2">
    <source>
        <dbReference type="EMBL" id="EOO18381.1"/>
    </source>
</evidence>